<feature type="compositionally biased region" description="Low complexity" evidence="1">
    <location>
        <begin position="34"/>
        <end position="65"/>
    </location>
</feature>
<dbReference type="EMBL" id="CABFNS010000936">
    <property type="protein sequence ID" value="VUC37007.1"/>
    <property type="molecule type" value="Genomic_DNA"/>
</dbReference>
<dbReference type="Proteomes" id="UP000766486">
    <property type="component" value="Unassembled WGS sequence"/>
</dbReference>
<sequence length="144" mass="15446">MSSRPDTPSDQENTMPNAPPSSPVAGPSRPPPSIIIELPEETTPLLDGARDTSAAPSDADASSLASDENAHIIDLRPAAIVAFLVVHYLFLGVMLYYLWYYLGRSDSGPNKPPGGSGSAEAQDKSIQSQLHFNRDQKKILFIVA</sequence>
<accession>A0ABY6UZU8</accession>
<feature type="transmembrane region" description="Helical" evidence="2">
    <location>
        <begin position="78"/>
        <end position="102"/>
    </location>
</feature>
<evidence type="ECO:0000313" key="4">
    <source>
        <dbReference type="Proteomes" id="UP000766486"/>
    </source>
</evidence>
<comment type="caution">
    <text evidence="3">The sequence shown here is derived from an EMBL/GenBank/DDBJ whole genome shotgun (WGS) entry which is preliminary data.</text>
</comment>
<gene>
    <name evidence="3" type="ORF">CLO192961_LOCUS462774</name>
</gene>
<evidence type="ECO:0000313" key="3">
    <source>
        <dbReference type="EMBL" id="VUC37007.1"/>
    </source>
</evidence>
<reference evidence="3 4" key="1">
    <citation type="submission" date="2019-06" db="EMBL/GenBank/DDBJ databases">
        <authorList>
            <person name="Broberg M."/>
        </authorList>
    </citation>
    <scope>NUCLEOTIDE SEQUENCE [LARGE SCALE GENOMIC DNA]</scope>
</reference>
<feature type="region of interest" description="Disordered" evidence="1">
    <location>
        <begin position="1"/>
        <end position="65"/>
    </location>
</feature>
<name>A0ABY6UZU8_BIOOC</name>
<feature type="compositionally biased region" description="Polar residues" evidence="1">
    <location>
        <begin position="1"/>
        <end position="16"/>
    </location>
</feature>
<organism evidence="3 4">
    <name type="scientific">Bionectria ochroleuca</name>
    <name type="common">Gliocladium roseum</name>
    <dbReference type="NCBI Taxonomy" id="29856"/>
    <lineage>
        <taxon>Eukaryota</taxon>
        <taxon>Fungi</taxon>
        <taxon>Dikarya</taxon>
        <taxon>Ascomycota</taxon>
        <taxon>Pezizomycotina</taxon>
        <taxon>Sordariomycetes</taxon>
        <taxon>Hypocreomycetidae</taxon>
        <taxon>Hypocreales</taxon>
        <taxon>Bionectriaceae</taxon>
        <taxon>Clonostachys</taxon>
    </lineage>
</organism>
<keyword evidence="2" id="KW-0472">Membrane</keyword>
<protein>
    <submittedName>
        <fullName evidence="3">Uncharacterized protein</fullName>
    </submittedName>
</protein>
<evidence type="ECO:0000256" key="2">
    <source>
        <dbReference type="SAM" id="Phobius"/>
    </source>
</evidence>
<proteinExistence type="predicted"/>
<keyword evidence="2" id="KW-1133">Transmembrane helix</keyword>
<keyword evidence="4" id="KW-1185">Reference proteome</keyword>
<evidence type="ECO:0000256" key="1">
    <source>
        <dbReference type="SAM" id="MobiDB-lite"/>
    </source>
</evidence>
<feature type="compositionally biased region" description="Pro residues" evidence="1">
    <location>
        <begin position="17"/>
        <end position="33"/>
    </location>
</feature>
<keyword evidence="2" id="KW-0812">Transmembrane</keyword>